<organism evidence="1 2">
    <name type="scientific">Desulfopila aestuarii DSM 18488</name>
    <dbReference type="NCBI Taxonomy" id="1121416"/>
    <lineage>
        <taxon>Bacteria</taxon>
        <taxon>Pseudomonadati</taxon>
        <taxon>Thermodesulfobacteriota</taxon>
        <taxon>Desulfobulbia</taxon>
        <taxon>Desulfobulbales</taxon>
        <taxon>Desulfocapsaceae</taxon>
        <taxon>Desulfopila</taxon>
    </lineage>
</organism>
<reference evidence="1 2" key="1">
    <citation type="submission" date="2016-12" db="EMBL/GenBank/DDBJ databases">
        <authorList>
            <person name="Song W.-J."/>
            <person name="Kurnit D.M."/>
        </authorList>
    </citation>
    <scope>NUCLEOTIDE SEQUENCE [LARGE SCALE GENOMIC DNA]</scope>
    <source>
        <strain evidence="1 2">DSM 18488</strain>
    </source>
</reference>
<dbReference type="AlphaFoldDB" id="A0A1M7YFM3"/>
<protein>
    <submittedName>
        <fullName evidence="1">Uncharacterized protein</fullName>
    </submittedName>
</protein>
<gene>
    <name evidence="1" type="ORF">SAMN02745220_03994</name>
</gene>
<evidence type="ECO:0000313" key="2">
    <source>
        <dbReference type="Proteomes" id="UP000184603"/>
    </source>
</evidence>
<sequence>MTVKPFLGQCGSCTHSKPHKVCQKTSICSLFIKSPWDRCEVSNEHSCPRYEEGFTIDEVGRCEDCFFCATEDDGTAVCTADHPAKPLGQEPMGCRHWRAAP</sequence>
<dbReference type="Proteomes" id="UP000184603">
    <property type="component" value="Unassembled WGS sequence"/>
</dbReference>
<proteinExistence type="predicted"/>
<name>A0A1M7YFM3_9BACT</name>
<keyword evidence="2" id="KW-1185">Reference proteome</keyword>
<evidence type="ECO:0000313" key="1">
    <source>
        <dbReference type="EMBL" id="SHO51413.1"/>
    </source>
</evidence>
<dbReference type="STRING" id="1121416.SAMN02745220_03994"/>
<dbReference type="EMBL" id="FRFE01000025">
    <property type="protein sequence ID" value="SHO51413.1"/>
    <property type="molecule type" value="Genomic_DNA"/>
</dbReference>
<accession>A0A1M7YFM3</accession>